<feature type="domain" description="Zinc finger/thioredoxin putative" evidence="2">
    <location>
        <begin position="1"/>
        <end position="36"/>
    </location>
</feature>
<comment type="caution">
    <text evidence="3">The sequence shown here is derived from an EMBL/GenBank/DDBJ whole genome shotgun (WGS) entry which is preliminary data.</text>
</comment>
<feature type="region of interest" description="Disordered" evidence="1">
    <location>
        <begin position="245"/>
        <end position="270"/>
    </location>
</feature>
<feature type="compositionally biased region" description="Pro residues" evidence="1">
    <location>
        <begin position="484"/>
        <end position="496"/>
    </location>
</feature>
<name>A0ABT5D839_9BACT</name>
<evidence type="ECO:0000259" key="2">
    <source>
        <dbReference type="Pfam" id="PF13717"/>
    </source>
</evidence>
<evidence type="ECO:0000256" key="1">
    <source>
        <dbReference type="SAM" id="MobiDB-lite"/>
    </source>
</evidence>
<evidence type="ECO:0000313" key="3">
    <source>
        <dbReference type="EMBL" id="MDC0709822.1"/>
    </source>
</evidence>
<organism evidence="3 4">
    <name type="scientific">Stigmatella ashevillensis</name>
    <dbReference type="NCBI Taxonomy" id="2995309"/>
    <lineage>
        <taxon>Bacteria</taxon>
        <taxon>Pseudomonadati</taxon>
        <taxon>Myxococcota</taxon>
        <taxon>Myxococcia</taxon>
        <taxon>Myxococcales</taxon>
        <taxon>Cystobacterineae</taxon>
        <taxon>Archangiaceae</taxon>
        <taxon>Stigmatella</taxon>
    </lineage>
</organism>
<protein>
    <submittedName>
        <fullName evidence="3">Zinc-ribbon domain-containing protein</fullName>
    </submittedName>
</protein>
<feature type="compositionally biased region" description="Polar residues" evidence="1">
    <location>
        <begin position="628"/>
        <end position="637"/>
    </location>
</feature>
<reference evidence="3 4" key="1">
    <citation type="submission" date="2022-11" db="EMBL/GenBank/DDBJ databases">
        <title>Minimal conservation of predation-associated metabolite biosynthetic gene clusters underscores biosynthetic potential of Myxococcota including descriptions for ten novel species: Archangium lansinium sp. nov., Myxococcus landrumus sp. nov., Nannocystis bai.</title>
        <authorList>
            <person name="Ahearne A."/>
            <person name="Stevens C."/>
            <person name="Dowd S."/>
        </authorList>
    </citation>
    <scope>NUCLEOTIDE SEQUENCE [LARGE SCALE GENOMIC DNA]</scope>
    <source>
        <strain evidence="3 4">NCWAL01</strain>
    </source>
</reference>
<dbReference type="InterPro" id="IPR011723">
    <property type="entry name" value="Znf/thioredoxin_put"/>
</dbReference>
<feature type="region of interest" description="Disordered" evidence="1">
    <location>
        <begin position="92"/>
        <end position="111"/>
    </location>
</feature>
<keyword evidence="4" id="KW-1185">Reference proteome</keyword>
<feature type="compositionally biased region" description="Pro residues" evidence="1">
    <location>
        <begin position="130"/>
        <end position="154"/>
    </location>
</feature>
<dbReference type="EMBL" id="JAQNDM010000002">
    <property type="protein sequence ID" value="MDC0709822.1"/>
    <property type="molecule type" value="Genomic_DNA"/>
</dbReference>
<feature type="compositionally biased region" description="Low complexity" evidence="1">
    <location>
        <begin position="497"/>
        <end position="526"/>
    </location>
</feature>
<feature type="region of interest" description="Disordered" evidence="1">
    <location>
        <begin position="130"/>
        <end position="227"/>
    </location>
</feature>
<dbReference type="PRINTS" id="PR01217">
    <property type="entry name" value="PRICHEXTENSN"/>
</dbReference>
<feature type="region of interest" description="Disordered" evidence="1">
    <location>
        <begin position="288"/>
        <end position="374"/>
    </location>
</feature>
<evidence type="ECO:0000313" key="4">
    <source>
        <dbReference type="Proteomes" id="UP001221838"/>
    </source>
</evidence>
<gene>
    <name evidence="3" type="ORF">POL68_15220</name>
</gene>
<accession>A0ABT5D839</accession>
<feature type="compositionally biased region" description="Pro residues" evidence="1">
    <location>
        <begin position="314"/>
        <end position="329"/>
    </location>
</feature>
<feature type="compositionally biased region" description="Low complexity" evidence="1">
    <location>
        <begin position="561"/>
        <end position="584"/>
    </location>
</feature>
<feature type="compositionally biased region" description="Pro residues" evidence="1">
    <location>
        <begin position="527"/>
        <end position="537"/>
    </location>
</feature>
<feature type="region of interest" description="Disordered" evidence="1">
    <location>
        <begin position="695"/>
        <end position="726"/>
    </location>
</feature>
<dbReference type="Pfam" id="PF13717">
    <property type="entry name" value="Zn_ribbon_4"/>
    <property type="match status" value="1"/>
</dbReference>
<feature type="compositionally biased region" description="Low complexity" evidence="1">
    <location>
        <begin position="330"/>
        <end position="364"/>
    </location>
</feature>
<dbReference type="NCBIfam" id="TIGR02098">
    <property type="entry name" value="MJ0042_CXXC"/>
    <property type="match status" value="1"/>
</dbReference>
<feature type="region of interest" description="Disordered" evidence="1">
    <location>
        <begin position="40"/>
        <end position="82"/>
    </location>
</feature>
<proteinExistence type="predicted"/>
<feature type="region of interest" description="Disordered" evidence="1">
    <location>
        <begin position="399"/>
        <end position="679"/>
    </location>
</feature>
<feature type="compositionally biased region" description="Pro residues" evidence="1">
    <location>
        <begin position="216"/>
        <end position="227"/>
    </location>
</feature>
<dbReference type="Proteomes" id="UP001221838">
    <property type="component" value="Unassembled WGS sequence"/>
</dbReference>
<dbReference type="RefSeq" id="WP_272138711.1">
    <property type="nucleotide sequence ID" value="NZ_JAQNDM010000002.1"/>
</dbReference>
<sequence>MIVQCEQCQTRFKIPDEKVTEKGVKVRCTKCQHTFRVSRAPAGATPGASSPPVPGPADGGFDPFERFGTAPEPKPGHSTRPGFFAEGVEASRTGPAPQAARLPPSPWNAMDSGMEGEVHDETTRVLPIQVPPEARPPVPSLPPLPLDPVPPVKTPSPLQGAGRPGATPFKPSADASPPGVAASRGPAAAPAIAPGPKAPAGARSSSVSLPAVARPAPKPAAPPPEVPPAADLFAEFFANPGAAPSAPLPELPLDAPTSVPPAAAPPGRAGAVGGMSASFGFGDKGSFGSVDTDLSEPAPDLGPAPELFDAGPRFPAPPPPVAAPPPKPAPVAARRPSSTGVASVPAGRPAPVVAPASAPPQGGVRPTPFPVPTSSAAVSAPVARPAPVPPVAPPAPVAPTSAMPFMDEDPFGPSNIDLGAPTSDLGFHAEPEPAPAPVAAPAPASFSFSEDDPFGSVGVDLSAPSHDELSAPVPAALKGRPGPSAVPPAPAAPARPAPSLAPRSSAPMPADFDEFASPFGAAESPAAPAPAFAPPGPMEFGMLGDDEMGGGSGPPAEPAVPFQDPFASAAADAAPPEDPFAQAAHTSGIPDPFAQAAHTSGIPDPFAQAAEPRFSPTETGRQLLGSADPSQGFLTETNKGHQVISPTDTGRSRLDLPPRGMQEEIPGLETGSAQGGGSLLDVPPQESLPAVQESLPAPSLGAPSIARPAGRPADMGIPERRKPSAAQQVTGQVAYLTIAGGLLLALTAVGSVYLKEGRVDAAALSPSTLLELVTPSDFVARNVSNGLYDTRGGGAVFYVRGEVENRSSKPVRIKVRSALYDGGQRVKATEGLAGKVPTPEELYGVTHEDSAAQLRTQLDAAAATIAPGARAPFIVLYHDYPQELGQLRLEVKMEAVPEESGKP</sequence>
<feature type="compositionally biased region" description="Low complexity" evidence="1">
    <location>
        <begin position="175"/>
        <end position="215"/>
    </location>
</feature>